<feature type="coiled-coil region" evidence="4">
    <location>
        <begin position="229"/>
        <end position="259"/>
    </location>
</feature>
<dbReference type="InterPro" id="IPR009071">
    <property type="entry name" value="HMG_box_dom"/>
</dbReference>
<evidence type="ECO:0000259" key="6">
    <source>
        <dbReference type="PROSITE" id="PS50118"/>
    </source>
</evidence>
<evidence type="ECO:0000313" key="8">
    <source>
        <dbReference type="Proteomes" id="UP000324832"/>
    </source>
</evidence>
<dbReference type="Proteomes" id="UP000324832">
    <property type="component" value="Unassembled WGS sequence"/>
</dbReference>
<evidence type="ECO:0000256" key="4">
    <source>
        <dbReference type="SAM" id="Coils"/>
    </source>
</evidence>
<evidence type="ECO:0000256" key="1">
    <source>
        <dbReference type="ARBA" id="ARBA00023125"/>
    </source>
</evidence>
<keyword evidence="1 3" id="KW-0238">DNA-binding</keyword>
<evidence type="ECO:0000256" key="3">
    <source>
        <dbReference type="PROSITE-ProRule" id="PRU00267"/>
    </source>
</evidence>
<feature type="compositionally biased region" description="Basic residues" evidence="5">
    <location>
        <begin position="51"/>
        <end position="61"/>
    </location>
</feature>
<feature type="DNA-binding region" description="HMG box" evidence="3">
    <location>
        <begin position="69"/>
        <end position="137"/>
    </location>
</feature>
<dbReference type="InterPro" id="IPR051965">
    <property type="entry name" value="ChromReg_NeuronalGeneExpr"/>
</dbReference>
<dbReference type="SMART" id="SM00398">
    <property type="entry name" value="HMG"/>
    <property type="match status" value="1"/>
</dbReference>
<evidence type="ECO:0000256" key="5">
    <source>
        <dbReference type="SAM" id="MobiDB-lite"/>
    </source>
</evidence>
<feature type="domain" description="HMG box" evidence="6">
    <location>
        <begin position="69"/>
        <end position="137"/>
    </location>
</feature>
<organism evidence="7 8">
    <name type="scientific">Leptidea sinapis</name>
    <dbReference type="NCBI Taxonomy" id="189913"/>
    <lineage>
        <taxon>Eukaryota</taxon>
        <taxon>Metazoa</taxon>
        <taxon>Ecdysozoa</taxon>
        <taxon>Arthropoda</taxon>
        <taxon>Hexapoda</taxon>
        <taxon>Insecta</taxon>
        <taxon>Pterygota</taxon>
        <taxon>Neoptera</taxon>
        <taxon>Endopterygota</taxon>
        <taxon>Lepidoptera</taxon>
        <taxon>Glossata</taxon>
        <taxon>Ditrysia</taxon>
        <taxon>Papilionoidea</taxon>
        <taxon>Pieridae</taxon>
        <taxon>Dismorphiinae</taxon>
        <taxon>Leptidea</taxon>
    </lineage>
</organism>
<dbReference type="SUPFAM" id="SSF47095">
    <property type="entry name" value="HMG-box"/>
    <property type="match status" value="1"/>
</dbReference>
<name>A0A5E4Q0P0_9NEOP</name>
<dbReference type="CDD" id="cd21980">
    <property type="entry name" value="HMG-box_HMG20"/>
    <property type="match status" value="1"/>
</dbReference>
<dbReference type="PANTHER" id="PTHR46040">
    <property type="entry name" value="HIGH MOBILITY GROUP PROTEIN 2"/>
    <property type="match status" value="1"/>
</dbReference>
<dbReference type="GO" id="GO:0003677">
    <property type="term" value="F:DNA binding"/>
    <property type="evidence" value="ECO:0007669"/>
    <property type="project" value="UniProtKB-UniRule"/>
</dbReference>
<dbReference type="Pfam" id="PF00505">
    <property type="entry name" value="HMG_box"/>
    <property type="match status" value="1"/>
</dbReference>
<sequence length="350" mass="39293">MEDQPLNHQKHEDITQNNGDHDTNPNQTELPPTNVADTGAAPTQNSNASKPTKKPKKRKPKVPRDDTAPRQPLTGYVRFLNERRDQLRAEQPELGFAELTRQLASEWSKLPTEEKQQYLNAADQDKERYIKEWTEYKKTDAYIEFKKQQMEQKNSNSAAKKSKHDNNISKEVSTSQVTEPPTLVSTNQTAVTLSRQPTPQPKPCVTPAAGEDPADTDIPIFTDQFLQHNKLRESELRQLRKANSDYEQQNAILQRHAEEVGAATCRLRAETAAAAERTAALVAHRRALVAHLVQALHSVVVPLDDGACGATESNIEEYMEKLSILATETKNNPLVKQARDILNKVDLSVI</sequence>
<evidence type="ECO:0000256" key="2">
    <source>
        <dbReference type="ARBA" id="ARBA00023242"/>
    </source>
</evidence>
<dbReference type="PROSITE" id="PS50118">
    <property type="entry name" value="HMG_BOX_2"/>
    <property type="match status" value="1"/>
</dbReference>
<protein>
    <recommendedName>
        <fullName evidence="6">HMG box domain-containing protein</fullName>
    </recommendedName>
</protein>
<feature type="compositionally biased region" description="Polar residues" evidence="5">
    <location>
        <begin position="169"/>
        <end position="197"/>
    </location>
</feature>
<feature type="compositionally biased region" description="Basic and acidic residues" evidence="5">
    <location>
        <begin position="9"/>
        <end position="23"/>
    </location>
</feature>
<reference evidence="7 8" key="1">
    <citation type="submission" date="2017-07" db="EMBL/GenBank/DDBJ databases">
        <authorList>
            <person name="Talla V."/>
            <person name="Backstrom N."/>
        </authorList>
    </citation>
    <scope>NUCLEOTIDE SEQUENCE [LARGE SCALE GENOMIC DNA]</scope>
</reference>
<feature type="region of interest" description="Disordered" evidence="5">
    <location>
        <begin position="152"/>
        <end position="209"/>
    </location>
</feature>
<accession>A0A5E4Q0P0</accession>
<dbReference type="Gene3D" id="1.10.30.10">
    <property type="entry name" value="High mobility group box domain"/>
    <property type="match status" value="1"/>
</dbReference>
<dbReference type="InterPro" id="IPR036910">
    <property type="entry name" value="HMG_box_dom_sf"/>
</dbReference>
<dbReference type="GO" id="GO:0010468">
    <property type="term" value="P:regulation of gene expression"/>
    <property type="evidence" value="ECO:0007669"/>
    <property type="project" value="TreeGrafter"/>
</dbReference>
<evidence type="ECO:0000313" key="7">
    <source>
        <dbReference type="EMBL" id="VVC91236.1"/>
    </source>
</evidence>
<dbReference type="AlphaFoldDB" id="A0A5E4Q0P0"/>
<gene>
    <name evidence="7" type="ORF">LSINAPIS_LOCUS3951</name>
</gene>
<dbReference type="EMBL" id="FZQP02001003">
    <property type="protein sequence ID" value="VVC91236.1"/>
    <property type="molecule type" value="Genomic_DNA"/>
</dbReference>
<keyword evidence="4" id="KW-0175">Coiled coil</keyword>
<keyword evidence="2 3" id="KW-0539">Nucleus</keyword>
<keyword evidence="8" id="KW-1185">Reference proteome</keyword>
<proteinExistence type="predicted"/>
<dbReference type="PANTHER" id="PTHR46040:SF3">
    <property type="entry name" value="HIGH MOBILITY GROUP PROTEIN 2"/>
    <property type="match status" value="1"/>
</dbReference>
<dbReference type="GO" id="GO:0005634">
    <property type="term" value="C:nucleus"/>
    <property type="evidence" value="ECO:0007669"/>
    <property type="project" value="UniProtKB-UniRule"/>
</dbReference>
<feature type="region of interest" description="Disordered" evidence="5">
    <location>
        <begin position="1"/>
        <end position="78"/>
    </location>
</feature>